<keyword evidence="3" id="KW-1185">Reference proteome</keyword>
<evidence type="ECO:0000256" key="1">
    <source>
        <dbReference type="SAM" id="MobiDB-lite"/>
    </source>
</evidence>
<dbReference type="Proteomes" id="UP001189429">
    <property type="component" value="Unassembled WGS sequence"/>
</dbReference>
<proteinExistence type="predicted"/>
<dbReference type="EMBL" id="CAUYUJ010017157">
    <property type="protein sequence ID" value="CAK0872305.1"/>
    <property type="molecule type" value="Genomic_DNA"/>
</dbReference>
<comment type="caution">
    <text evidence="2">The sequence shown here is derived from an EMBL/GenBank/DDBJ whole genome shotgun (WGS) entry which is preliminary data.</text>
</comment>
<feature type="non-terminal residue" evidence="2">
    <location>
        <position position="773"/>
    </location>
</feature>
<evidence type="ECO:0000313" key="3">
    <source>
        <dbReference type="Proteomes" id="UP001189429"/>
    </source>
</evidence>
<reference evidence="2" key="1">
    <citation type="submission" date="2023-10" db="EMBL/GenBank/DDBJ databases">
        <authorList>
            <person name="Chen Y."/>
            <person name="Shah S."/>
            <person name="Dougan E. K."/>
            <person name="Thang M."/>
            <person name="Chan C."/>
        </authorList>
    </citation>
    <scope>NUCLEOTIDE SEQUENCE [LARGE SCALE GENOMIC DNA]</scope>
</reference>
<name>A0ABN9VGJ6_9DINO</name>
<feature type="region of interest" description="Disordered" evidence="1">
    <location>
        <begin position="681"/>
        <end position="703"/>
    </location>
</feature>
<protein>
    <submittedName>
        <fullName evidence="2">Uncharacterized protein</fullName>
    </submittedName>
</protein>
<accession>A0ABN9VGJ6</accession>
<gene>
    <name evidence="2" type="ORF">PCOR1329_LOCUS57806</name>
</gene>
<sequence>MVRRRSKKKNSMKFLGAGLRGQRCMRLVSYNLLSLRRELRTEGISRQLSRVDAVALEGEQLPWQPGEELLTRLQGAGDPIAAAGPEGSRWDGAHPPGAAGPHGLMVVVLCFPAVGCRFRDETVSELFEWTEGALARAPARAPPLLCAGLNDGLGLVQSEWGACGPMPQATGTVSAALEHQAGSAWREMGGRWQDELATLVGDLSLEHFGCAARSSAEADSASAERGILLARRAELRAQLIAVGPAAVDEGEEMSWCDLELEVASEVAQAPSPAAATDVDARRLAQQLRPGPLAPQFEPREARRLAAVGLGELEERVRVMQPRRAVPPWSAPVLVWRMCLSPDRAAAATSWGCGIGYEEPDASLLFFRHRLWYSLAVIRLCQTTPTGWSRWRAADIGRPIHAMRLVGKAIASTPMAQSEPQAAHHHHLGFVRHRSLEGALATVYAVGARCSLNGLSAITSFTDLSTAVQCPELEYIRAAMTERFRPADLPATTRRGEDYHCLAGAAEGALAMKPRQGALICEAIGPPLSLRAFRPLAEGGAARDRALQGAHQLLAPSGAPWAPLAFSLAKFADDLCMRFASHRPGVLRADGMAPDQLLEAATKPASFKKNLGKQCAMCVLVRGPGSRGQRALAARHLGPMARAAGALSVELRARVLAARRAHLEAGNFWRVVGPLETLRRAPRRGGRRISAPSTAGPGRDASPKMGVAATELRAWRLGLLFRVPRRPRERGMPLTAVSGPLPLARGQAAGAGGLFSQHAPPLARIFVDDLDALM</sequence>
<organism evidence="2 3">
    <name type="scientific">Prorocentrum cordatum</name>
    <dbReference type="NCBI Taxonomy" id="2364126"/>
    <lineage>
        <taxon>Eukaryota</taxon>
        <taxon>Sar</taxon>
        <taxon>Alveolata</taxon>
        <taxon>Dinophyceae</taxon>
        <taxon>Prorocentrales</taxon>
        <taxon>Prorocentraceae</taxon>
        <taxon>Prorocentrum</taxon>
    </lineage>
</organism>
<evidence type="ECO:0000313" key="2">
    <source>
        <dbReference type="EMBL" id="CAK0872305.1"/>
    </source>
</evidence>